<dbReference type="GO" id="GO:0015627">
    <property type="term" value="C:type II protein secretion system complex"/>
    <property type="evidence" value="ECO:0007669"/>
    <property type="project" value="InterPro"/>
</dbReference>
<keyword evidence="4" id="KW-0488">Methylation</keyword>
<dbReference type="InterPro" id="IPR022346">
    <property type="entry name" value="T2SS_GspH"/>
</dbReference>
<dbReference type="SUPFAM" id="SSF54523">
    <property type="entry name" value="Pili subunits"/>
    <property type="match status" value="1"/>
</dbReference>
<evidence type="ECO:0000256" key="10">
    <source>
        <dbReference type="ARBA" id="ARBA00030775"/>
    </source>
</evidence>
<name>A0A323UV14_9RHOO</name>
<dbReference type="GO" id="GO:0005886">
    <property type="term" value="C:plasma membrane"/>
    <property type="evidence" value="ECO:0007669"/>
    <property type="project" value="UniProtKB-SubCell"/>
</dbReference>
<dbReference type="AlphaFoldDB" id="A0A323UV14"/>
<dbReference type="EMBL" id="QKOE01000011">
    <property type="protein sequence ID" value="PZA15843.1"/>
    <property type="molecule type" value="Genomic_DNA"/>
</dbReference>
<keyword evidence="5" id="KW-0997">Cell inner membrane</keyword>
<evidence type="ECO:0000313" key="13">
    <source>
        <dbReference type="Proteomes" id="UP000248259"/>
    </source>
</evidence>
<sequence length="154" mass="16536">MITIAVLAILLAIAVPSFQTLIINMSITSAANEMTAALQQARMEAIRRNRSVSFQLGTDRQWRIYIDTNADGAYTSADDITDTNNVNYPNPIRQGNYEARLGAPNSVKKTTFTSLGTGTATSICLAVSGHSSSMLVTIEASGRPMIETKGEDCS</sequence>
<comment type="caution">
    <text evidence="12">The sequence shown here is derived from an EMBL/GenBank/DDBJ whole genome shotgun (WGS) entry which is preliminary data.</text>
</comment>
<keyword evidence="7" id="KW-1133">Transmembrane helix</keyword>
<organism evidence="12 13">
    <name type="scientific">Parazoarcus communis SWub3 = DSM 12120</name>
    <dbReference type="NCBI Taxonomy" id="1121029"/>
    <lineage>
        <taxon>Bacteria</taxon>
        <taxon>Pseudomonadati</taxon>
        <taxon>Pseudomonadota</taxon>
        <taxon>Betaproteobacteria</taxon>
        <taxon>Rhodocyclales</taxon>
        <taxon>Zoogloeaceae</taxon>
        <taxon>Parazoarcus</taxon>
    </lineage>
</organism>
<keyword evidence="6" id="KW-0812">Transmembrane</keyword>
<comment type="subcellular location">
    <subcellularLocation>
        <location evidence="1">Cell inner membrane</location>
        <topology evidence="1">Single-pass membrane protein</topology>
    </subcellularLocation>
</comment>
<evidence type="ECO:0000256" key="9">
    <source>
        <dbReference type="ARBA" id="ARBA00025772"/>
    </source>
</evidence>
<gene>
    <name evidence="12" type="ORF">DNK49_15125</name>
</gene>
<reference evidence="12 13" key="1">
    <citation type="submission" date="2018-06" db="EMBL/GenBank/DDBJ databases">
        <title>Azoarcus communis strain SWub3 genome.</title>
        <authorList>
            <person name="Zorraquino Salvo V."/>
            <person name="Toubiana D."/>
            <person name="Blumwald E."/>
        </authorList>
    </citation>
    <scope>NUCLEOTIDE SEQUENCE [LARGE SCALE GENOMIC DNA]</scope>
    <source>
        <strain evidence="12 13">SWub3</strain>
    </source>
</reference>
<dbReference type="Pfam" id="PF12019">
    <property type="entry name" value="GspH"/>
    <property type="match status" value="1"/>
</dbReference>
<keyword evidence="13" id="KW-1185">Reference proteome</keyword>
<evidence type="ECO:0000256" key="8">
    <source>
        <dbReference type="ARBA" id="ARBA00023136"/>
    </source>
</evidence>
<keyword evidence="3" id="KW-1003">Cell membrane</keyword>
<evidence type="ECO:0000256" key="2">
    <source>
        <dbReference type="ARBA" id="ARBA00021549"/>
    </source>
</evidence>
<evidence type="ECO:0000256" key="1">
    <source>
        <dbReference type="ARBA" id="ARBA00004377"/>
    </source>
</evidence>
<evidence type="ECO:0000256" key="3">
    <source>
        <dbReference type="ARBA" id="ARBA00022475"/>
    </source>
</evidence>
<evidence type="ECO:0000259" key="11">
    <source>
        <dbReference type="Pfam" id="PF12019"/>
    </source>
</evidence>
<evidence type="ECO:0000313" key="12">
    <source>
        <dbReference type="EMBL" id="PZA15843.1"/>
    </source>
</evidence>
<dbReference type="Gene3D" id="3.55.40.10">
    <property type="entry name" value="minor pseudopilin epsh domain"/>
    <property type="match status" value="1"/>
</dbReference>
<dbReference type="Proteomes" id="UP000248259">
    <property type="component" value="Unassembled WGS sequence"/>
</dbReference>
<dbReference type="GO" id="GO:0015628">
    <property type="term" value="P:protein secretion by the type II secretion system"/>
    <property type="evidence" value="ECO:0007669"/>
    <property type="project" value="InterPro"/>
</dbReference>
<proteinExistence type="inferred from homology"/>
<evidence type="ECO:0000256" key="6">
    <source>
        <dbReference type="ARBA" id="ARBA00022692"/>
    </source>
</evidence>
<feature type="domain" description="General secretion pathway GspH" evidence="11">
    <location>
        <begin position="30"/>
        <end position="142"/>
    </location>
</feature>
<keyword evidence="8" id="KW-0472">Membrane</keyword>
<dbReference type="InterPro" id="IPR045584">
    <property type="entry name" value="Pilin-like"/>
</dbReference>
<evidence type="ECO:0000256" key="7">
    <source>
        <dbReference type="ARBA" id="ARBA00022989"/>
    </source>
</evidence>
<evidence type="ECO:0000256" key="5">
    <source>
        <dbReference type="ARBA" id="ARBA00022519"/>
    </source>
</evidence>
<comment type="similarity">
    <text evidence="9">Belongs to the GSP H family.</text>
</comment>
<evidence type="ECO:0000256" key="4">
    <source>
        <dbReference type="ARBA" id="ARBA00022481"/>
    </source>
</evidence>
<accession>A0A323UV14</accession>
<protein>
    <recommendedName>
        <fullName evidence="2">Type II secretion system protein H</fullName>
    </recommendedName>
    <alternativeName>
        <fullName evidence="10">General secretion pathway protein H</fullName>
    </alternativeName>
</protein>